<comment type="caution">
    <text evidence="2">The sequence shown here is derived from an EMBL/GenBank/DDBJ whole genome shotgun (WGS) entry which is preliminary data.</text>
</comment>
<evidence type="ECO:0000313" key="2">
    <source>
        <dbReference type="EMBL" id="EZG42811.1"/>
    </source>
</evidence>
<gene>
    <name evidence="2" type="ORF">GNI_222070</name>
</gene>
<proteinExistence type="predicted"/>
<feature type="compositionally biased region" description="Basic and acidic residues" evidence="1">
    <location>
        <begin position="283"/>
        <end position="295"/>
    </location>
</feature>
<evidence type="ECO:0000256" key="1">
    <source>
        <dbReference type="SAM" id="MobiDB-lite"/>
    </source>
</evidence>
<dbReference type="AlphaFoldDB" id="A0A023AVN9"/>
<dbReference type="EMBL" id="AFNH02001760">
    <property type="protein sequence ID" value="EZG42811.1"/>
    <property type="molecule type" value="Genomic_DNA"/>
</dbReference>
<dbReference type="Proteomes" id="UP000019763">
    <property type="component" value="Unassembled WGS sequence"/>
</dbReference>
<dbReference type="RefSeq" id="XP_011133911.1">
    <property type="nucleotide sequence ID" value="XM_011135609.1"/>
</dbReference>
<feature type="compositionally biased region" description="Basic residues" evidence="1">
    <location>
        <begin position="308"/>
        <end position="321"/>
    </location>
</feature>
<sequence length="336" mass="39037">MVQTRANTNPEEVYNEFFRKCKEEKFLDMELFQLIPTKLIETRTLEKKIHIEDLYEIRDKYMEGTHPSWAKQFRTMITDLQKKMIPPLDLKPLLTTREFRDANKNKVMPTLTKQPSNSLVKSYVPPPMPQNQVPNQPPPQMPVGLDEMIRDDSSGFSSVDSGPRQRHDEPRYGFEVVEDIENLMFDPMSLILQLKQKKASIPKLFEMKLRVISQAIYHPSIENTEQLIDALDTIRREGVISYRQKDRLLISIVAYGKDATLKRLESGMLDRPLNIYAKSSRKKPNDGKTSKKTYDQKPQGNTQANGYKGRKPNNNKNRRGSYKTTETTNNWSDNPK</sequence>
<accession>A0A023AVN9</accession>
<reference evidence="2" key="1">
    <citation type="submission" date="2013-12" db="EMBL/GenBank/DDBJ databases">
        <authorList>
            <person name="Omoto C.K."/>
            <person name="Sibley D."/>
            <person name="Venepally P."/>
            <person name="Hadjithomas M."/>
            <person name="Karamycheva S."/>
            <person name="Brunk B."/>
            <person name="Roos D."/>
            <person name="Caler E."/>
            <person name="Lorenzi H."/>
        </authorList>
    </citation>
    <scope>NUCLEOTIDE SEQUENCE</scope>
</reference>
<name>A0A023AVN9_GRENI</name>
<evidence type="ECO:0000313" key="3">
    <source>
        <dbReference type="Proteomes" id="UP000019763"/>
    </source>
</evidence>
<feature type="region of interest" description="Disordered" evidence="1">
    <location>
        <begin position="150"/>
        <end position="170"/>
    </location>
</feature>
<feature type="compositionally biased region" description="Polar residues" evidence="1">
    <location>
        <begin position="322"/>
        <end position="336"/>
    </location>
</feature>
<dbReference type="VEuPathDB" id="CryptoDB:GNI_222070"/>
<protein>
    <submittedName>
        <fullName evidence="2">Uncharacterized protein</fullName>
    </submittedName>
</protein>
<feature type="region of interest" description="Disordered" evidence="1">
    <location>
        <begin position="275"/>
        <end position="336"/>
    </location>
</feature>
<keyword evidence="3" id="KW-1185">Reference proteome</keyword>
<organism evidence="2 3">
    <name type="scientific">Gregarina niphandrodes</name>
    <name type="common">Septate eugregarine</name>
    <dbReference type="NCBI Taxonomy" id="110365"/>
    <lineage>
        <taxon>Eukaryota</taxon>
        <taxon>Sar</taxon>
        <taxon>Alveolata</taxon>
        <taxon>Apicomplexa</taxon>
        <taxon>Conoidasida</taxon>
        <taxon>Gregarinasina</taxon>
        <taxon>Eugregarinorida</taxon>
        <taxon>Gregarinidae</taxon>
        <taxon>Gregarina</taxon>
    </lineage>
</organism>
<dbReference type="GeneID" id="22916625"/>